<dbReference type="InterPro" id="IPR018490">
    <property type="entry name" value="cNMP-bd_dom_sf"/>
</dbReference>
<keyword evidence="3" id="KW-0804">Transcription</keyword>
<dbReference type="InterPro" id="IPR035965">
    <property type="entry name" value="PAS-like_dom_sf"/>
</dbReference>
<dbReference type="GO" id="GO:0006355">
    <property type="term" value="P:regulation of DNA-templated transcription"/>
    <property type="evidence" value="ECO:0007669"/>
    <property type="project" value="InterPro"/>
</dbReference>
<dbReference type="GO" id="GO:0003677">
    <property type="term" value="F:DNA binding"/>
    <property type="evidence" value="ECO:0007669"/>
    <property type="project" value="UniProtKB-KW"/>
</dbReference>
<dbReference type="PROSITE" id="PS50112">
    <property type="entry name" value="PAS"/>
    <property type="match status" value="1"/>
</dbReference>
<evidence type="ECO:0000256" key="4">
    <source>
        <dbReference type="SAM" id="Coils"/>
    </source>
</evidence>
<dbReference type="SUPFAM" id="SSF55785">
    <property type="entry name" value="PYP-like sensor domain (PAS domain)"/>
    <property type="match status" value="1"/>
</dbReference>
<gene>
    <name evidence="7" type="ORF">B6N60_00004</name>
</gene>
<dbReference type="SUPFAM" id="SSF51206">
    <property type="entry name" value="cAMP-binding domain-like"/>
    <property type="match status" value="1"/>
</dbReference>
<dbReference type="InterPro" id="IPR036390">
    <property type="entry name" value="WH_DNA-bd_sf"/>
</dbReference>
<sequence>MNIDKFVQRAEALHQQLADLYQTANVLPWIPSDLLPQAFRELHITSRMIKLAVEELQDQNDELMETRYILETERQKYLDLFELSPDGYLVTNLEGIIKVANATAARLLNTSQNLLVNKPLVCFIIPDQKRQFYNELSQIKQSPNVREILLTLQPYQQESFTAACTVVGVKGQNNGTETLNWLIRDISLRPQPEAVDSANQSKLIPSRPLVKYTKGENIPLYPLFIWQVNQGLVKLTTLCATGEEVLMALVKEGMVFGSSLTALPIYQATAITDVELLSNSLADIQTFPNLSNLILAQTTQRLQQTQLLLMISGRRRIQDRLDSFLEFLKQEFGQPVPQGIRLSIRLTHEEIASACCTTRVTITRLLRQLQAQGKVRFDEEKHMILSHI</sequence>
<name>A0A975Y2Q2_9NOST</name>
<feature type="domain" description="HTH crp-type" evidence="6">
    <location>
        <begin position="315"/>
        <end position="388"/>
    </location>
</feature>
<dbReference type="Pfam" id="PF13426">
    <property type="entry name" value="PAS_9"/>
    <property type="match status" value="1"/>
</dbReference>
<dbReference type="RefSeq" id="WP_190605436.1">
    <property type="nucleotide sequence ID" value="NZ_CP021056.1"/>
</dbReference>
<dbReference type="Gene3D" id="3.30.450.20">
    <property type="entry name" value="PAS domain"/>
    <property type="match status" value="1"/>
</dbReference>
<reference evidence="7" key="1">
    <citation type="submission" date="2017-04" db="EMBL/GenBank/DDBJ databases">
        <title>Genome deletions in a multicellular cyanobacterial endosymbiont for morphological adaptation in marine diatoms.</title>
        <authorList>
            <person name="Wang Y."/>
            <person name="Gao H."/>
            <person name="Li R."/>
            <person name="Xu X."/>
        </authorList>
    </citation>
    <scope>NUCLEOTIDE SEQUENCE</scope>
    <source>
        <strain evidence="7">FACHB 800</strain>
    </source>
</reference>
<dbReference type="InterPro" id="IPR014710">
    <property type="entry name" value="RmlC-like_jellyroll"/>
</dbReference>
<evidence type="ECO:0000256" key="2">
    <source>
        <dbReference type="ARBA" id="ARBA00023125"/>
    </source>
</evidence>
<feature type="coiled-coil region" evidence="4">
    <location>
        <begin position="46"/>
        <end position="73"/>
    </location>
</feature>
<evidence type="ECO:0000256" key="3">
    <source>
        <dbReference type="ARBA" id="ARBA00023163"/>
    </source>
</evidence>
<dbReference type="CDD" id="cd00130">
    <property type="entry name" value="PAS"/>
    <property type="match status" value="1"/>
</dbReference>
<keyword evidence="4" id="KW-0175">Coiled coil</keyword>
<dbReference type="KEGG" id="rsin:B6N60_00004"/>
<dbReference type="Proteomes" id="UP000683511">
    <property type="component" value="Chromosome"/>
</dbReference>
<dbReference type="InterPro" id="IPR012318">
    <property type="entry name" value="HTH_CRP"/>
</dbReference>
<keyword evidence="2" id="KW-0238">DNA-binding</keyword>
<dbReference type="Gene3D" id="1.10.10.10">
    <property type="entry name" value="Winged helix-like DNA-binding domain superfamily/Winged helix DNA-binding domain"/>
    <property type="match status" value="1"/>
</dbReference>
<evidence type="ECO:0000259" key="5">
    <source>
        <dbReference type="PROSITE" id="PS50112"/>
    </source>
</evidence>
<dbReference type="InterPro" id="IPR000014">
    <property type="entry name" value="PAS"/>
</dbReference>
<dbReference type="AlphaFoldDB" id="A0A975Y2Q2"/>
<dbReference type="SMART" id="SM00419">
    <property type="entry name" value="HTH_CRP"/>
    <property type="match status" value="1"/>
</dbReference>
<evidence type="ECO:0000313" key="7">
    <source>
        <dbReference type="EMBL" id="QXE21331.1"/>
    </source>
</evidence>
<evidence type="ECO:0000256" key="1">
    <source>
        <dbReference type="ARBA" id="ARBA00023015"/>
    </source>
</evidence>
<dbReference type="PROSITE" id="PS51063">
    <property type="entry name" value="HTH_CRP_2"/>
    <property type="match status" value="1"/>
</dbReference>
<dbReference type="EMBL" id="CP021056">
    <property type="protein sequence ID" value="QXE21331.1"/>
    <property type="molecule type" value="Genomic_DNA"/>
</dbReference>
<evidence type="ECO:0000259" key="6">
    <source>
        <dbReference type="PROSITE" id="PS51063"/>
    </source>
</evidence>
<dbReference type="SUPFAM" id="SSF46785">
    <property type="entry name" value="Winged helix' DNA-binding domain"/>
    <property type="match status" value="1"/>
</dbReference>
<dbReference type="Gene3D" id="2.60.120.10">
    <property type="entry name" value="Jelly Rolls"/>
    <property type="match status" value="1"/>
</dbReference>
<accession>A0A975Y2Q2</accession>
<protein>
    <submittedName>
        <fullName evidence="7">Transcriptional regulator</fullName>
    </submittedName>
</protein>
<organism evidence="7 8">
    <name type="scientific">Richelia sinica FACHB-800</name>
    <dbReference type="NCBI Taxonomy" id="1357546"/>
    <lineage>
        <taxon>Bacteria</taxon>
        <taxon>Bacillati</taxon>
        <taxon>Cyanobacteriota</taxon>
        <taxon>Cyanophyceae</taxon>
        <taxon>Nostocales</taxon>
        <taxon>Nostocaceae</taxon>
        <taxon>Richelia</taxon>
    </lineage>
</organism>
<dbReference type="InterPro" id="IPR036388">
    <property type="entry name" value="WH-like_DNA-bd_sf"/>
</dbReference>
<keyword evidence="8" id="KW-1185">Reference proteome</keyword>
<dbReference type="SMART" id="SM00091">
    <property type="entry name" value="PAS"/>
    <property type="match status" value="1"/>
</dbReference>
<evidence type="ECO:0000313" key="8">
    <source>
        <dbReference type="Proteomes" id="UP000683511"/>
    </source>
</evidence>
<dbReference type="CDD" id="cd00092">
    <property type="entry name" value="HTH_CRP"/>
    <property type="match status" value="1"/>
</dbReference>
<feature type="domain" description="PAS" evidence="5">
    <location>
        <begin position="73"/>
        <end position="143"/>
    </location>
</feature>
<proteinExistence type="predicted"/>
<keyword evidence="1" id="KW-0805">Transcription regulation</keyword>
<dbReference type="Pfam" id="PF13545">
    <property type="entry name" value="HTH_Crp_2"/>
    <property type="match status" value="1"/>
</dbReference>